<dbReference type="Proteomes" id="UP000813463">
    <property type="component" value="Chromosome 5"/>
</dbReference>
<dbReference type="RefSeq" id="XP_056685337.1">
    <property type="nucleotide sequence ID" value="XM_056829359.1"/>
</dbReference>
<feature type="domain" description="MULE transposase" evidence="1">
    <location>
        <begin position="280"/>
        <end position="351"/>
    </location>
</feature>
<dbReference type="PANTHER" id="PTHR31569">
    <property type="entry name" value="SWIM-TYPE DOMAIN-CONTAINING PROTEIN"/>
    <property type="match status" value="1"/>
</dbReference>
<keyword evidence="2" id="KW-1185">Reference proteome</keyword>
<dbReference type="Pfam" id="PF10551">
    <property type="entry name" value="MULE"/>
    <property type="match status" value="1"/>
</dbReference>
<dbReference type="InterPro" id="IPR052579">
    <property type="entry name" value="Zinc_finger_SWIM"/>
</dbReference>
<evidence type="ECO:0000259" key="1">
    <source>
        <dbReference type="Pfam" id="PF10551"/>
    </source>
</evidence>
<reference evidence="2" key="1">
    <citation type="journal article" date="2021" name="Nat. Commun.">
        <title>Genomic analyses provide insights into spinach domestication and the genetic basis of agronomic traits.</title>
        <authorList>
            <person name="Cai X."/>
            <person name="Sun X."/>
            <person name="Xu C."/>
            <person name="Sun H."/>
            <person name="Wang X."/>
            <person name="Ge C."/>
            <person name="Zhang Z."/>
            <person name="Wang Q."/>
            <person name="Fei Z."/>
            <person name="Jiao C."/>
            <person name="Wang Q."/>
        </authorList>
    </citation>
    <scope>NUCLEOTIDE SEQUENCE [LARGE SCALE GENOMIC DNA]</scope>
    <source>
        <strain evidence="2">cv. Varoflay</strain>
    </source>
</reference>
<organism evidence="2 3">
    <name type="scientific">Spinacia oleracea</name>
    <name type="common">Spinach</name>
    <dbReference type="NCBI Taxonomy" id="3562"/>
    <lineage>
        <taxon>Eukaryota</taxon>
        <taxon>Viridiplantae</taxon>
        <taxon>Streptophyta</taxon>
        <taxon>Embryophyta</taxon>
        <taxon>Tracheophyta</taxon>
        <taxon>Spermatophyta</taxon>
        <taxon>Magnoliopsida</taxon>
        <taxon>eudicotyledons</taxon>
        <taxon>Gunneridae</taxon>
        <taxon>Pentapetalae</taxon>
        <taxon>Caryophyllales</taxon>
        <taxon>Chenopodiaceae</taxon>
        <taxon>Chenopodioideae</taxon>
        <taxon>Anserineae</taxon>
        <taxon>Spinacia</taxon>
    </lineage>
</organism>
<evidence type="ECO:0000313" key="2">
    <source>
        <dbReference type="Proteomes" id="UP000813463"/>
    </source>
</evidence>
<dbReference type="InterPro" id="IPR018289">
    <property type="entry name" value="MULE_transposase_dom"/>
</dbReference>
<evidence type="ECO:0000313" key="3">
    <source>
        <dbReference type="RefSeq" id="XP_056685337.1"/>
    </source>
</evidence>
<sequence>MPSGRSCCLEVAMGCSCGGGCRLMGLSTKGTSFSHNSLGGSEVVGDGGDDMPLLSLMIISALAEEALQKPPKFGLKDGVYIEKVSENAIDYTEFFTTTTVFATRRGMLDWVIEVGKMHNIVIIIARSEGGDGLGFGTAKATLTCERAGKYRLSKSKVAIDVEKFTGTKKMSCPFRLQAKEHVGGGWSVVVCHGMHNHDLPNYNEGRAIIAKLKPHQLSIVKELSSSHVKPNMIMAILKNLDPRILTTVKHIYNARQKLKTETMGGRSVMQQLMKLIVDNNYVQMPFLEIVSVLPTGNFFAIGFAWLKDEQQGSYEWALGCVRQLFDPEKLPVAIVTDRELALMNAIDVVWQRVVEADTIEIYRKRYREMVKAFARMQAILNYVRSSWIEKYRNRFVRAYTMNVLHLGNRTTNRVESAYAALKAWLKTSTGSLDTIWPKIHYFLESQMTEIKAAFQRSQNKDPHVTILRIFMWLKGRVTHKALLGIVTGVSRGSRGEDHKEFHCLPPLLINVELQ</sequence>
<gene>
    <name evidence="3" type="primary">LOC110799006</name>
</gene>
<dbReference type="PANTHER" id="PTHR31569:SF4">
    <property type="entry name" value="SWIM-TYPE DOMAIN-CONTAINING PROTEIN"/>
    <property type="match status" value="1"/>
</dbReference>
<accession>A0ABM3QPP2</accession>
<protein>
    <recommendedName>
        <fullName evidence="1">MULE transposase domain-containing protein</fullName>
    </recommendedName>
</protein>
<dbReference type="GeneID" id="110799006"/>
<reference evidence="3" key="2">
    <citation type="submission" date="2025-08" db="UniProtKB">
        <authorList>
            <consortium name="RefSeq"/>
        </authorList>
    </citation>
    <scope>IDENTIFICATION</scope>
    <source>
        <tissue evidence="3">Leaf</tissue>
    </source>
</reference>
<name>A0ABM3QPP2_SPIOL</name>
<proteinExistence type="predicted"/>